<evidence type="ECO:0000256" key="5">
    <source>
        <dbReference type="ARBA" id="ARBA00023136"/>
    </source>
</evidence>
<keyword evidence="3 6" id="KW-0812">Transmembrane</keyword>
<accession>A0A0D1KX84</accession>
<dbReference type="AlphaFoldDB" id="A0A0D1KX84"/>
<organism evidence="7 8">
    <name type="scientific">Bacillus subtilis</name>
    <dbReference type="NCBI Taxonomy" id="1423"/>
    <lineage>
        <taxon>Bacteria</taxon>
        <taxon>Bacillati</taxon>
        <taxon>Bacillota</taxon>
        <taxon>Bacilli</taxon>
        <taxon>Bacillales</taxon>
        <taxon>Bacillaceae</taxon>
        <taxon>Bacillus</taxon>
    </lineage>
</organism>
<feature type="transmembrane region" description="Helical" evidence="6">
    <location>
        <begin position="202"/>
        <end position="223"/>
    </location>
</feature>
<gene>
    <name evidence="7" type="ORF">SC09_Contig25orf00663</name>
</gene>
<feature type="transmembrane region" description="Helical" evidence="6">
    <location>
        <begin position="67"/>
        <end position="88"/>
    </location>
</feature>
<dbReference type="EMBL" id="JXBC01000004">
    <property type="protein sequence ID" value="KIU10817.1"/>
    <property type="molecule type" value="Genomic_DNA"/>
</dbReference>
<dbReference type="InterPro" id="IPR002549">
    <property type="entry name" value="AI-2E-like"/>
</dbReference>
<keyword evidence="4 6" id="KW-1133">Transmembrane helix</keyword>
<evidence type="ECO:0000256" key="6">
    <source>
        <dbReference type="SAM" id="Phobius"/>
    </source>
</evidence>
<feature type="transmembrane region" description="Helical" evidence="6">
    <location>
        <begin position="298"/>
        <end position="331"/>
    </location>
</feature>
<dbReference type="PATRIC" id="fig|1423.173.peg.2928"/>
<evidence type="ECO:0000256" key="2">
    <source>
        <dbReference type="ARBA" id="ARBA00009773"/>
    </source>
</evidence>
<proteinExistence type="inferred from homology"/>
<dbReference type="Proteomes" id="UP000032247">
    <property type="component" value="Unassembled WGS sequence"/>
</dbReference>
<evidence type="ECO:0000256" key="3">
    <source>
        <dbReference type="ARBA" id="ARBA00022692"/>
    </source>
</evidence>
<protein>
    <submittedName>
        <fullName evidence="7">Integral inner membrane protein</fullName>
    </submittedName>
</protein>
<feature type="transmembrane region" description="Helical" evidence="6">
    <location>
        <begin position="138"/>
        <end position="164"/>
    </location>
</feature>
<name>A0A0D1KX84_BACIU</name>
<feature type="transmembrane region" description="Helical" evidence="6">
    <location>
        <begin position="266"/>
        <end position="286"/>
    </location>
</feature>
<comment type="caution">
    <text evidence="7">The sequence shown here is derived from an EMBL/GenBank/DDBJ whole genome shotgun (WGS) entry which is preliminary data.</text>
</comment>
<dbReference type="PANTHER" id="PTHR21716:SF62">
    <property type="entry name" value="TRANSPORT PROTEIN YDBI-RELATED"/>
    <property type="match status" value="1"/>
</dbReference>
<comment type="similarity">
    <text evidence="2">Belongs to the autoinducer-2 exporter (AI-2E) (TC 2.A.86) family.</text>
</comment>
<dbReference type="GO" id="GO:0055085">
    <property type="term" value="P:transmembrane transport"/>
    <property type="evidence" value="ECO:0007669"/>
    <property type="project" value="TreeGrafter"/>
</dbReference>
<feature type="transmembrane region" description="Helical" evidence="6">
    <location>
        <begin position="16"/>
        <end position="46"/>
    </location>
</feature>
<evidence type="ECO:0000313" key="8">
    <source>
        <dbReference type="Proteomes" id="UP000032247"/>
    </source>
</evidence>
<evidence type="ECO:0000313" key="7">
    <source>
        <dbReference type="EMBL" id="KIU10817.1"/>
    </source>
</evidence>
<evidence type="ECO:0000256" key="4">
    <source>
        <dbReference type="ARBA" id="ARBA00022989"/>
    </source>
</evidence>
<dbReference type="STRING" id="483913.AN935_02320"/>
<keyword evidence="5 6" id="KW-0472">Membrane</keyword>
<comment type="subcellular location">
    <subcellularLocation>
        <location evidence="1">Membrane</location>
        <topology evidence="1">Multi-pass membrane protein</topology>
    </subcellularLocation>
</comment>
<feature type="transmembrane region" description="Helical" evidence="6">
    <location>
        <begin position="229"/>
        <end position="254"/>
    </location>
</feature>
<dbReference type="Pfam" id="PF01594">
    <property type="entry name" value="AI-2E_transport"/>
    <property type="match status" value="1"/>
</dbReference>
<evidence type="ECO:0000256" key="1">
    <source>
        <dbReference type="ARBA" id="ARBA00004141"/>
    </source>
</evidence>
<sequence>MAALVKFFQHPGVRRFSIFVVLTGVLYLFKSMINLILLTFIFTFLMDRLESVVRQFVSRFFRVSQRVVITFLYMLLAVLLTVGGFVFYPVVAAQIQQLVKQIKHIAYHPDSIPFFDEITSVFGDINISSYVKEGFNVVYTYLADISTFGLQVVMALILSMFFLFEKKRLTEFMGKFKTSKLRVFYEEIAFFGSKFARTFGKVLEAQFIIALVNCILTFIALWIMHFPQLFGLSIMVFFLGLIPVAGVVISLIPLSIIAYSTGGGMYVLYIVLVIFAIHAIETYFLNPKLMSAKTELPIFFTFTVLIFSEHFFGIWGLIIGIPIFVFFLDILDVTNKEDRSKGPRENSDKK</sequence>
<dbReference type="PANTHER" id="PTHR21716">
    <property type="entry name" value="TRANSMEMBRANE PROTEIN"/>
    <property type="match status" value="1"/>
</dbReference>
<reference evidence="7 8" key="1">
    <citation type="submission" date="2014-12" db="EMBL/GenBank/DDBJ databases">
        <title>Comparative genome analysis of Bacillus coagulans HM-08, Clostridium butyricum HM-68, Bacillus subtilis HM-66 and Bacillus licheniformis BL-09.</title>
        <authorList>
            <person name="Zhang H."/>
        </authorList>
    </citation>
    <scope>NUCLEOTIDE SEQUENCE [LARGE SCALE GENOMIC DNA]</scope>
    <source>
        <strain evidence="7 8">HM-66</strain>
    </source>
</reference>
<dbReference type="GO" id="GO:0016020">
    <property type="term" value="C:membrane"/>
    <property type="evidence" value="ECO:0007669"/>
    <property type="project" value="UniProtKB-SubCell"/>
</dbReference>